<accession>A0A9X4L393</accession>
<evidence type="ECO:0000313" key="5">
    <source>
        <dbReference type="Proteomes" id="UP001153404"/>
    </source>
</evidence>
<dbReference type="Pfam" id="PF08220">
    <property type="entry name" value="HTH_DeoR"/>
    <property type="match status" value="1"/>
</dbReference>
<dbReference type="GO" id="GO:0003677">
    <property type="term" value="F:DNA binding"/>
    <property type="evidence" value="ECO:0007669"/>
    <property type="project" value="UniProtKB-KW"/>
</dbReference>
<evidence type="ECO:0000259" key="3">
    <source>
        <dbReference type="PROSITE" id="PS51000"/>
    </source>
</evidence>
<keyword evidence="5" id="KW-1185">Reference proteome</keyword>
<dbReference type="EMBL" id="JAPDIA010000008">
    <property type="protein sequence ID" value="MDG0812859.1"/>
    <property type="molecule type" value="Genomic_DNA"/>
</dbReference>
<dbReference type="PROSITE" id="PS51000">
    <property type="entry name" value="HTH_DEOR_2"/>
    <property type="match status" value="1"/>
</dbReference>
<reference evidence="4" key="1">
    <citation type="submission" date="2022-10" db="EMBL/GenBank/DDBJ databases">
        <title>Comparative genomic analysis of Cohnella hashimotonis sp. nov., isolated from the International Space Station.</title>
        <authorList>
            <person name="Simpson A."/>
            <person name="Venkateswaran K."/>
        </authorList>
    </citation>
    <scope>NUCLEOTIDE SEQUENCE</scope>
    <source>
        <strain evidence="4">DSM 28161</strain>
    </source>
</reference>
<dbReference type="Pfam" id="PF00455">
    <property type="entry name" value="DeoRC"/>
    <property type="match status" value="1"/>
</dbReference>
<dbReference type="InterPro" id="IPR050313">
    <property type="entry name" value="Carb_Metab_HTH_regulators"/>
</dbReference>
<comment type="caution">
    <text evidence="4">The sequence shown here is derived from an EMBL/GenBank/DDBJ whole genome shotgun (WGS) entry which is preliminary data.</text>
</comment>
<keyword evidence="1" id="KW-0805">Transcription regulation</keyword>
<dbReference type="Proteomes" id="UP001153404">
    <property type="component" value="Unassembled WGS sequence"/>
</dbReference>
<name>A0A9X4L393_9BACL</name>
<dbReference type="SUPFAM" id="SSF46785">
    <property type="entry name" value="Winged helix' DNA-binding domain"/>
    <property type="match status" value="1"/>
</dbReference>
<keyword evidence="2" id="KW-0804">Transcription</keyword>
<dbReference type="SUPFAM" id="SSF100950">
    <property type="entry name" value="NagB/RpiA/CoA transferase-like"/>
    <property type="match status" value="1"/>
</dbReference>
<proteinExistence type="predicted"/>
<sequence>MNEGNTDVLFAEERQAAIAKMVQELGKVRVPDLVAFFKMSPATIRGDLRDLEAKGLIKRTHGGAIPGDAPPVGFEPDNTDKTAKALPLKQAIAKRAAGLVEDGDIILLDAGITTKAMCEYLQEKQNLTVLVNDIEIASMLEHFDNVSVVLIGGLLRRGFHCTVGPFAVKLLSELNVDKTFLGTNAFSVRKGCTTPDMNQAEVKRTMIRIATQVVLLCDSAKIGKNSFVQFADPGEIDLVITDSRISAQHLREMTEAGLEVMVEHVG</sequence>
<evidence type="ECO:0000256" key="2">
    <source>
        <dbReference type="ARBA" id="ARBA00023163"/>
    </source>
</evidence>
<evidence type="ECO:0000313" key="4">
    <source>
        <dbReference type="EMBL" id="MDG0812859.1"/>
    </source>
</evidence>
<dbReference type="SMART" id="SM00420">
    <property type="entry name" value="HTH_DEOR"/>
    <property type="match status" value="1"/>
</dbReference>
<dbReference type="PRINTS" id="PR00037">
    <property type="entry name" value="HTHLACR"/>
</dbReference>
<feature type="domain" description="HTH deoR-type" evidence="3">
    <location>
        <begin position="11"/>
        <end position="66"/>
    </location>
</feature>
<dbReference type="InterPro" id="IPR037171">
    <property type="entry name" value="NagB/RpiA_transferase-like"/>
</dbReference>
<dbReference type="InterPro" id="IPR001034">
    <property type="entry name" value="DeoR_HTH"/>
</dbReference>
<dbReference type="InterPro" id="IPR014036">
    <property type="entry name" value="DeoR-like_C"/>
</dbReference>
<dbReference type="SMART" id="SM01134">
    <property type="entry name" value="DeoRC"/>
    <property type="match status" value="1"/>
</dbReference>
<organism evidence="4 5">
    <name type="scientific">Cohnella rhizosphaerae</name>
    <dbReference type="NCBI Taxonomy" id="1457232"/>
    <lineage>
        <taxon>Bacteria</taxon>
        <taxon>Bacillati</taxon>
        <taxon>Bacillota</taxon>
        <taxon>Bacilli</taxon>
        <taxon>Bacillales</taxon>
        <taxon>Paenibacillaceae</taxon>
        <taxon>Cohnella</taxon>
    </lineage>
</organism>
<dbReference type="AlphaFoldDB" id="A0A9X4L393"/>
<dbReference type="InterPro" id="IPR036390">
    <property type="entry name" value="WH_DNA-bd_sf"/>
</dbReference>
<dbReference type="Gene3D" id="3.40.50.1360">
    <property type="match status" value="1"/>
</dbReference>
<dbReference type="PANTHER" id="PTHR30363:SF44">
    <property type="entry name" value="AGA OPERON TRANSCRIPTIONAL REPRESSOR-RELATED"/>
    <property type="match status" value="1"/>
</dbReference>
<protein>
    <submittedName>
        <fullName evidence="4">DeoR/GlpR family DNA-binding transcription regulator</fullName>
    </submittedName>
</protein>
<dbReference type="RefSeq" id="WP_277536450.1">
    <property type="nucleotide sequence ID" value="NZ_JAPDIA010000008.1"/>
</dbReference>
<dbReference type="GO" id="GO:0003700">
    <property type="term" value="F:DNA-binding transcription factor activity"/>
    <property type="evidence" value="ECO:0007669"/>
    <property type="project" value="InterPro"/>
</dbReference>
<dbReference type="PANTHER" id="PTHR30363">
    <property type="entry name" value="HTH-TYPE TRANSCRIPTIONAL REGULATOR SRLR-RELATED"/>
    <property type="match status" value="1"/>
</dbReference>
<gene>
    <name evidence="4" type="ORF">OMP40_28700</name>
</gene>
<evidence type="ECO:0000256" key="1">
    <source>
        <dbReference type="ARBA" id="ARBA00023015"/>
    </source>
</evidence>
<keyword evidence="4" id="KW-0238">DNA-binding</keyword>